<gene>
    <name evidence="3" type="ordered locus">Mtc_0181</name>
</gene>
<keyword evidence="2" id="KW-1133">Transmembrane helix</keyword>
<evidence type="ECO:0000313" key="4">
    <source>
        <dbReference type="Proteomes" id="UP000005233"/>
    </source>
</evidence>
<accession>H8I899</accession>
<protein>
    <submittedName>
        <fullName evidence="3">Uncharacterized protein</fullName>
    </submittedName>
</protein>
<feature type="region of interest" description="Disordered" evidence="1">
    <location>
        <begin position="97"/>
        <end position="123"/>
    </location>
</feature>
<reference evidence="3 4" key="1">
    <citation type="journal article" date="2012" name="J. Bacteriol.">
        <title>Complete genome sequence of a thermophilic methanogen, Methanocella conradii HZ254, isolated from Chinese rice field soil.</title>
        <authorList>
            <person name="Lu Z."/>
            <person name="Lu Y."/>
        </authorList>
    </citation>
    <scope>NUCLEOTIDE SEQUENCE [LARGE SCALE GENOMIC DNA]</scope>
    <source>
        <strain evidence="4">DSM 24694 / JCM 17849 / CGMCC 1.5162 / HZ254</strain>
    </source>
</reference>
<dbReference type="AlphaFoldDB" id="H8I899"/>
<evidence type="ECO:0000256" key="2">
    <source>
        <dbReference type="SAM" id="Phobius"/>
    </source>
</evidence>
<evidence type="ECO:0000256" key="1">
    <source>
        <dbReference type="SAM" id="MobiDB-lite"/>
    </source>
</evidence>
<keyword evidence="4" id="KW-1185">Reference proteome</keyword>
<dbReference type="EMBL" id="CP003243">
    <property type="protein sequence ID" value="AFC98952.1"/>
    <property type="molecule type" value="Genomic_DNA"/>
</dbReference>
<name>H8I899_METCZ</name>
<evidence type="ECO:0000313" key="3">
    <source>
        <dbReference type="EMBL" id="AFC98952.1"/>
    </source>
</evidence>
<keyword evidence="2" id="KW-0812">Transmembrane</keyword>
<sequence>MAHDLLKFGLTLAVLAMVAIAIALLVSSYLTAYKTGDHGMKNHTSVALGGKGARKAVPSPTPEPYNMTLPGPYYPRPSQYPPIVAVQPPVQMQQAMPQRWERTAERPTPTPEPSATPEPRIPPVPNAPYMEGWHFIQQLYWIIAIISRQCYAFPPWPIFWWP</sequence>
<proteinExistence type="predicted"/>
<feature type="compositionally biased region" description="Pro residues" evidence="1">
    <location>
        <begin position="108"/>
        <end position="123"/>
    </location>
</feature>
<dbReference type="KEGG" id="mez:Mtc_0181"/>
<dbReference type="Proteomes" id="UP000005233">
    <property type="component" value="Chromosome"/>
</dbReference>
<dbReference type="STRING" id="1041930.Mtc_0181"/>
<feature type="transmembrane region" description="Helical" evidence="2">
    <location>
        <begin position="12"/>
        <end position="32"/>
    </location>
</feature>
<keyword evidence="2" id="KW-0472">Membrane</keyword>
<organism evidence="3 4">
    <name type="scientific">Methanocella conradii (strain DSM 24694 / JCM 17849 / CGMCC 1.5162 / HZ254)</name>
    <dbReference type="NCBI Taxonomy" id="1041930"/>
    <lineage>
        <taxon>Archaea</taxon>
        <taxon>Methanobacteriati</taxon>
        <taxon>Methanobacteriota</taxon>
        <taxon>Stenosarchaea group</taxon>
        <taxon>Methanomicrobia</taxon>
        <taxon>Methanocellales</taxon>
        <taxon>Methanocellaceae</taxon>
        <taxon>Methanocella</taxon>
    </lineage>
</organism>
<dbReference type="HOGENOM" id="CLU_1631639_0_0_2"/>